<keyword evidence="3" id="KW-0645">Protease</keyword>
<dbReference type="GO" id="GO:0006508">
    <property type="term" value="P:proteolysis"/>
    <property type="evidence" value="ECO:0007669"/>
    <property type="project" value="UniProtKB-KW"/>
</dbReference>
<dbReference type="OrthoDB" id="252952at2"/>
<comment type="cofactor">
    <cofactor evidence="1">
        <name>Zn(2+)</name>
        <dbReference type="ChEBI" id="CHEBI:29105"/>
    </cofactor>
</comment>
<dbReference type="AlphaFoldDB" id="A0A517X2U1"/>
<dbReference type="PRINTS" id="PR00138">
    <property type="entry name" value="MATRIXIN"/>
</dbReference>
<evidence type="ECO:0000256" key="1">
    <source>
        <dbReference type="ARBA" id="ARBA00001947"/>
    </source>
</evidence>
<keyword evidence="4" id="KW-0479">Metal-binding</keyword>
<feature type="region of interest" description="Disordered" evidence="9">
    <location>
        <begin position="120"/>
        <end position="139"/>
    </location>
</feature>
<dbReference type="InterPro" id="IPR021190">
    <property type="entry name" value="Pept_M10A"/>
</dbReference>
<proteinExistence type="inferred from homology"/>
<comment type="similarity">
    <text evidence="2">Belongs to the peptidase M10A family.</text>
</comment>
<keyword evidence="12" id="KW-1185">Reference proteome</keyword>
<keyword evidence="5" id="KW-0732">Signal</keyword>
<dbReference type="GO" id="GO:0031012">
    <property type="term" value="C:extracellular matrix"/>
    <property type="evidence" value="ECO:0007669"/>
    <property type="project" value="InterPro"/>
</dbReference>
<evidence type="ECO:0000256" key="6">
    <source>
        <dbReference type="ARBA" id="ARBA00022801"/>
    </source>
</evidence>
<evidence type="ECO:0000256" key="3">
    <source>
        <dbReference type="ARBA" id="ARBA00022670"/>
    </source>
</evidence>
<name>A0A517X2U1_9PLAN</name>
<keyword evidence="6" id="KW-0378">Hydrolase</keyword>
<evidence type="ECO:0000256" key="8">
    <source>
        <dbReference type="ARBA" id="ARBA00023049"/>
    </source>
</evidence>
<accession>A0A517X2U1</accession>
<sequence length="278" mass="30252">MPATTGFAIATLVLNIAKRLNEKNKSDPTLSAGSIPSEVGLANGIHTLIEEGLLKLNPIDIETPEVVSDLLFERVLESITKFQESVKKHVTVDGILGNQTLNFLQLPSCLGTRAFRTFTASGNNAPNASPDGGEDGDEPKLRYEIEIDSLPNIPDAIDLIADAWSIWASIIKLDIQEATSSDSANVVIRGAALDGLGAKLADADVGPPEKNLMEVRFDISETWTQDKFLYAAIHEFGHILGLHHTDIPGNIMFKRYQPDIEIGQDDIDRATLIWGARD</sequence>
<evidence type="ECO:0000256" key="9">
    <source>
        <dbReference type="SAM" id="MobiDB-lite"/>
    </source>
</evidence>
<dbReference type="GO" id="GO:0030574">
    <property type="term" value="P:collagen catabolic process"/>
    <property type="evidence" value="ECO:0007669"/>
    <property type="project" value="TreeGrafter"/>
</dbReference>
<evidence type="ECO:0000256" key="2">
    <source>
        <dbReference type="ARBA" id="ARBA00010370"/>
    </source>
</evidence>
<protein>
    <submittedName>
        <fullName evidence="11">Matrixin</fullName>
    </submittedName>
</protein>
<evidence type="ECO:0000256" key="4">
    <source>
        <dbReference type="ARBA" id="ARBA00022723"/>
    </source>
</evidence>
<dbReference type="PANTHER" id="PTHR10201">
    <property type="entry name" value="MATRIX METALLOPROTEINASE"/>
    <property type="match status" value="1"/>
</dbReference>
<organism evidence="11 12">
    <name type="scientific">Gimesia aquarii</name>
    <dbReference type="NCBI Taxonomy" id="2527964"/>
    <lineage>
        <taxon>Bacteria</taxon>
        <taxon>Pseudomonadati</taxon>
        <taxon>Planctomycetota</taxon>
        <taxon>Planctomycetia</taxon>
        <taxon>Planctomycetales</taxon>
        <taxon>Planctomycetaceae</taxon>
        <taxon>Gimesia</taxon>
    </lineage>
</organism>
<evidence type="ECO:0000259" key="10">
    <source>
        <dbReference type="Pfam" id="PF00413"/>
    </source>
</evidence>
<dbReference type="RefSeq" id="WP_145179559.1">
    <property type="nucleotide sequence ID" value="NZ_CP037422.1"/>
</dbReference>
<keyword evidence="8" id="KW-0482">Metalloprotease</keyword>
<dbReference type="SUPFAM" id="SSF55486">
    <property type="entry name" value="Metalloproteases ('zincins'), catalytic domain"/>
    <property type="match status" value="1"/>
</dbReference>
<dbReference type="EMBL" id="CP037422">
    <property type="protein sequence ID" value="QDU11814.1"/>
    <property type="molecule type" value="Genomic_DNA"/>
</dbReference>
<evidence type="ECO:0000313" key="11">
    <source>
        <dbReference type="EMBL" id="QDU11814.1"/>
    </source>
</evidence>
<dbReference type="GO" id="GO:0004222">
    <property type="term" value="F:metalloendopeptidase activity"/>
    <property type="evidence" value="ECO:0007669"/>
    <property type="project" value="InterPro"/>
</dbReference>
<dbReference type="InterPro" id="IPR001818">
    <property type="entry name" value="Pept_M10_metallopeptidase"/>
</dbReference>
<evidence type="ECO:0000256" key="5">
    <source>
        <dbReference type="ARBA" id="ARBA00022729"/>
    </source>
</evidence>
<dbReference type="PANTHER" id="PTHR10201:SF291">
    <property type="entry name" value="MATRIX METALLOPROTEINASE 1, ISOFORM C-RELATED"/>
    <property type="match status" value="1"/>
</dbReference>
<keyword evidence="7" id="KW-0862">Zinc</keyword>
<dbReference type="Gene3D" id="3.40.390.10">
    <property type="entry name" value="Collagenase (Catalytic Domain)"/>
    <property type="match status" value="1"/>
</dbReference>
<dbReference type="GO" id="GO:0008270">
    <property type="term" value="F:zinc ion binding"/>
    <property type="evidence" value="ECO:0007669"/>
    <property type="project" value="InterPro"/>
</dbReference>
<dbReference type="GO" id="GO:0030198">
    <property type="term" value="P:extracellular matrix organization"/>
    <property type="evidence" value="ECO:0007669"/>
    <property type="project" value="TreeGrafter"/>
</dbReference>
<dbReference type="Proteomes" id="UP000318384">
    <property type="component" value="Chromosome"/>
</dbReference>
<dbReference type="InterPro" id="IPR024079">
    <property type="entry name" value="MetalloPept_cat_dom_sf"/>
</dbReference>
<evidence type="ECO:0000256" key="7">
    <source>
        <dbReference type="ARBA" id="ARBA00022833"/>
    </source>
</evidence>
<dbReference type="Pfam" id="PF00413">
    <property type="entry name" value="Peptidase_M10"/>
    <property type="match status" value="1"/>
</dbReference>
<feature type="domain" description="Peptidase M10 metallopeptidase" evidence="10">
    <location>
        <begin position="155"/>
        <end position="271"/>
    </location>
</feature>
<gene>
    <name evidence="11" type="ORF">V202x_52390</name>
</gene>
<evidence type="ECO:0000313" key="12">
    <source>
        <dbReference type="Proteomes" id="UP000318384"/>
    </source>
</evidence>
<reference evidence="11 12" key="1">
    <citation type="submission" date="2019-03" db="EMBL/GenBank/DDBJ databases">
        <title>Deep-cultivation of Planctomycetes and their phenomic and genomic characterization uncovers novel biology.</title>
        <authorList>
            <person name="Wiegand S."/>
            <person name="Jogler M."/>
            <person name="Boedeker C."/>
            <person name="Pinto D."/>
            <person name="Vollmers J."/>
            <person name="Rivas-Marin E."/>
            <person name="Kohn T."/>
            <person name="Peeters S.H."/>
            <person name="Heuer A."/>
            <person name="Rast P."/>
            <person name="Oberbeckmann S."/>
            <person name="Bunk B."/>
            <person name="Jeske O."/>
            <person name="Meyerdierks A."/>
            <person name="Storesund J.E."/>
            <person name="Kallscheuer N."/>
            <person name="Luecker S."/>
            <person name="Lage O.M."/>
            <person name="Pohl T."/>
            <person name="Merkel B.J."/>
            <person name="Hornburger P."/>
            <person name="Mueller R.-W."/>
            <person name="Bruemmer F."/>
            <person name="Labrenz M."/>
            <person name="Spormann A.M."/>
            <person name="Op den Camp H."/>
            <person name="Overmann J."/>
            <person name="Amann R."/>
            <person name="Jetten M.S.M."/>
            <person name="Mascher T."/>
            <person name="Medema M.H."/>
            <person name="Devos D.P."/>
            <person name="Kaster A.-K."/>
            <person name="Ovreas L."/>
            <person name="Rohde M."/>
            <person name="Galperin M.Y."/>
            <person name="Jogler C."/>
        </authorList>
    </citation>
    <scope>NUCLEOTIDE SEQUENCE [LARGE SCALE GENOMIC DNA]</scope>
    <source>
        <strain evidence="11 12">V202</strain>
    </source>
</reference>